<dbReference type="SUPFAM" id="SSF141571">
    <property type="entry name" value="Pentapeptide repeat-like"/>
    <property type="match status" value="1"/>
</dbReference>
<comment type="caution">
    <text evidence="1">The sequence shown here is derived from an EMBL/GenBank/DDBJ whole genome shotgun (WGS) entry which is preliminary data.</text>
</comment>
<accession>A0A0F8ZXT0</accession>
<evidence type="ECO:0008006" key="2">
    <source>
        <dbReference type="Google" id="ProtNLM"/>
    </source>
</evidence>
<dbReference type="Pfam" id="PF00805">
    <property type="entry name" value="Pentapeptide"/>
    <property type="match status" value="1"/>
</dbReference>
<dbReference type="AlphaFoldDB" id="A0A0F8ZXT0"/>
<proteinExistence type="predicted"/>
<reference evidence="1" key="1">
    <citation type="journal article" date="2015" name="Nature">
        <title>Complex archaea that bridge the gap between prokaryotes and eukaryotes.</title>
        <authorList>
            <person name="Spang A."/>
            <person name="Saw J.H."/>
            <person name="Jorgensen S.L."/>
            <person name="Zaremba-Niedzwiedzka K."/>
            <person name="Martijn J."/>
            <person name="Lind A.E."/>
            <person name="van Eijk R."/>
            <person name="Schleper C."/>
            <person name="Guy L."/>
            <person name="Ettema T.J."/>
        </authorList>
    </citation>
    <scope>NUCLEOTIDE SEQUENCE</scope>
</reference>
<gene>
    <name evidence="1" type="ORF">LCGC14_2720830</name>
</gene>
<protein>
    <recommendedName>
        <fullName evidence="2">Pentapeptide repeat-containing protein</fullName>
    </recommendedName>
</protein>
<dbReference type="EMBL" id="LAZR01049000">
    <property type="protein sequence ID" value="KKK90655.1"/>
    <property type="molecule type" value="Genomic_DNA"/>
</dbReference>
<name>A0A0F8ZXT0_9ZZZZ</name>
<dbReference type="InterPro" id="IPR001646">
    <property type="entry name" value="5peptide_repeat"/>
</dbReference>
<evidence type="ECO:0000313" key="1">
    <source>
        <dbReference type="EMBL" id="KKK90655.1"/>
    </source>
</evidence>
<organism evidence="1">
    <name type="scientific">marine sediment metagenome</name>
    <dbReference type="NCBI Taxonomy" id="412755"/>
    <lineage>
        <taxon>unclassified sequences</taxon>
        <taxon>metagenomes</taxon>
        <taxon>ecological metagenomes</taxon>
    </lineage>
</organism>
<sequence length="100" mass="11376">MANAEHLKILNEGKVLGWNEWRKKNPNMKPDLSGAVFDGEDLRGVNFQNTDLRDTSLRDAKLREAELYRAEAEGAKFDNADMLWARCDEASFIEASFNTP</sequence>
<dbReference type="Gene3D" id="2.160.20.80">
    <property type="entry name" value="E3 ubiquitin-protein ligase SopA"/>
    <property type="match status" value="1"/>
</dbReference>